<feature type="domain" description="Immunoglobulin" evidence="6">
    <location>
        <begin position="32"/>
        <end position="133"/>
    </location>
</feature>
<keyword evidence="1" id="KW-0732">Signal</keyword>
<sequence length="224" mass="24589">MSNNGEKITKMYAITVLLSVWMQLTIAISIQPIPQYPVVGQSVTLSVTGINGDIWQFFWYKGLIINTDNHILTYTPDLYPPQSRGRQYSSRTSGLPDASLKITDLLFADQGIYTVYIQADGGPRKASLNLTVYNNGFFIPQGLNSCPAFSPQSIAGIIGGTVCGFVLIISVTVLLYKRCILLDRESKQGCSTCRKDPSPLYNNVLDIGKDSVSNEGPVYMMATL</sequence>
<dbReference type="InterPro" id="IPR013783">
    <property type="entry name" value="Ig-like_fold"/>
</dbReference>
<keyword evidence="5" id="KW-1133">Transmembrane helix</keyword>
<accession>A0AAD1WLF2</accession>
<dbReference type="Pfam" id="PF07686">
    <property type="entry name" value="V-set"/>
    <property type="match status" value="1"/>
</dbReference>
<feature type="transmembrane region" description="Helical" evidence="5">
    <location>
        <begin position="12"/>
        <end position="30"/>
    </location>
</feature>
<evidence type="ECO:0000256" key="5">
    <source>
        <dbReference type="SAM" id="Phobius"/>
    </source>
</evidence>
<name>A0AAD1WLF2_PELCU</name>
<evidence type="ECO:0000259" key="6">
    <source>
        <dbReference type="SMART" id="SM00409"/>
    </source>
</evidence>
<dbReference type="PANTHER" id="PTHR44427">
    <property type="entry name" value="CARCINOEMBRYONIC ANTIGEN-RELATED CELL ADHESION MOLECULE 19"/>
    <property type="match status" value="1"/>
</dbReference>
<dbReference type="InterPro" id="IPR050831">
    <property type="entry name" value="CEA_cell_adhesion"/>
</dbReference>
<evidence type="ECO:0000313" key="7">
    <source>
        <dbReference type="EMBL" id="CAH2319035.1"/>
    </source>
</evidence>
<dbReference type="InterPro" id="IPR003599">
    <property type="entry name" value="Ig_sub"/>
</dbReference>
<dbReference type="InterPro" id="IPR013106">
    <property type="entry name" value="Ig_V-set"/>
</dbReference>
<comment type="similarity">
    <text evidence="4">Belongs to the immunoglobulin superfamily. CEA family.</text>
</comment>
<dbReference type="SMART" id="SM00409">
    <property type="entry name" value="IG"/>
    <property type="match status" value="1"/>
</dbReference>
<keyword evidence="3" id="KW-0393">Immunoglobulin domain</keyword>
<evidence type="ECO:0000256" key="3">
    <source>
        <dbReference type="ARBA" id="ARBA00023319"/>
    </source>
</evidence>
<evidence type="ECO:0000256" key="1">
    <source>
        <dbReference type="ARBA" id="ARBA00022729"/>
    </source>
</evidence>
<reference evidence="7" key="1">
    <citation type="submission" date="2022-03" db="EMBL/GenBank/DDBJ databases">
        <authorList>
            <person name="Alioto T."/>
            <person name="Alioto T."/>
            <person name="Gomez Garrido J."/>
        </authorList>
    </citation>
    <scope>NUCLEOTIDE SEQUENCE</scope>
</reference>
<keyword evidence="5" id="KW-0812">Transmembrane</keyword>
<dbReference type="Gene3D" id="2.60.40.10">
    <property type="entry name" value="Immunoglobulins"/>
    <property type="match status" value="1"/>
</dbReference>
<organism evidence="7 8">
    <name type="scientific">Pelobates cultripes</name>
    <name type="common">Western spadefoot toad</name>
    <dbReference type="NCBI Taxonomy" id="61616"/>
    <lineage>
        <taxon>Eukaryota</taxon>
        <taxon>Metazoa</taxon>
        <taxon>Chordata</taxon>
        <taxon>Craniata</taxon>
        <taxon>Vertebrata</taxon>
        <taxon>Euteleostomi</taxon>
        <taxon>Amphibia</taxon>
        <taxon>Batrachia</taxon>
        <taxon>Anura</taxon>
        <taxon>Pelobatoidea</taxon>
        <taxon>Pelobatidae</taxon>
        <taxon>Pelobates</taxon>
    </lineage>
</organism>
<gene>
    <name evidence="7" type="ORF">PECUL_23A047408</name>
</gene>
<dbReference type="SUPFAM" id="SSF48726">
    <property type="entry name" value="Immunoglobulin"/>
    <property type="match status" value="1"/>
</dbReference>
<evidence type="ECO:0000256" key="2">
    <source>
        <dbReference type="ARBA" id="ARBA00023180"/>
    </source>
</evidence>
<dbReference type="Proteomes" id="UP001295444">
    <property type="component" value="Chromosome 10"/>
</dbReference>
<dbReference type="AlphaFoldDB" id="A0AAD1WLF2"/>
<dbReference type="PANTHER" id="PTHR44427:SF1">
    <property type="entry name" value="CARCINOEMBRYONIC ANTIGEN-RELATED CELL ADHESION MOLECULE 1"/>
    <property type="match status" value="1"/>
</dbReference>
<evidence type="ECO:0000256" key="4">
    <source>
        <dbReference type="ARBA" id="ARBA00038222"/>
    </source>
</evidence>
<dbReference type="InterPro" id="IPR036179">
    <property type="entry name" value="Ig-like_dom_sf"/>
</dbReference>
<protein>
    <submittedName>
        <fullName evidence="7">Carcinoembryonic antigen-related cell adhesion molecule 1-like</fullName>
    </submittedName>
</protein>
<dbReference type="EMBL" id="OW240921">
    <property type="protein sequence ID" value="CAH2319035.1"/>
    <property type="molecule type" value="Genomic_DNA"/>
</dbReference>
<proteinExistence type="inferred from homology"/>
<keyword evidence="2" id="KW-0325">Glycoprotein</keyword>
<keyword evidence="8" id="KW-1185">Reference proteome</keyword>
<keyword evidence="5" id="KW-0472">Membrane</keyword>
<feature type="transmembrane region" description="Helical" evidence="5">
    <location>
        <begin position="154"/>
        <end position="176"/>
    </location>
</feature>
<evidence type="ECO:0000313" key="8">
    <source>
        <dbReference type="Proteomes" id="UP001295444"/>
    </source>
</evidence>